<reference evidence="2" key="1">
    <citation type="journal article" date="2019" name="Int. J. Syst. Evol. Microbiol.">
        <title>The Global Catalogue of Microorganisms (GCM) 10K type strain sequencing project: providing services to taxonomists for standard genome sequencing and annotation.</title>
        <authorList>
            <consortium name="The Broad Institute Genomics Platform"/>
            <consortium name="The Broad Institute Genome Sequencing Center for Infectious Disease"/>
            <person name="Wu L."/>
            <person name="Ma J."/>
        </authorList>
    </citation>
    <scope>NUCLEOTIDE SEQUENCE [LARGE SCALE GENOMIC DNA]</scope>
    <source>
        <strain evidence="2">JCM 17841</strain>
    </source>
</reference>
<proteinExistence type="predicted"/>
<evidence type="ECO:0000313" key="2">
    <source>
        <dbReference type="Proteomes" id="UP001501243"/>
    </source>
</evidence>
<protein>
    <recommendedName>
        <fullName evidence="3">DUF4288 domain-containing protein</fullName>
    </recommendedName>
</protein>
<dbReference type="Proteomes" id="UP001501243">
    <property type="component" value="Unassembled WGS sequence"/>
</dbReference>
<name>A0ABP8PW39_9BACT</name>
<comment type="caution">
    <text evidence="1">The sequence shown here is derived from an EMBL/GenBank/DDBJ whole genome shotgun (WGS) entry which is preliminary data.</text>
</comment>
<gene>
    <name evidence="1" type="ORF">GCM10023172_03800</name>
</gene>
<evidence type="ECO:0000313" key="1">
    <source>
        <dbReference type="EMBL" id="GAA4494147.1"/>
    </source>
</evidence>
<organism evidence="1 2">
    <name type="scientific">Hymenobacter ginsengisoli</name>
    <dbReference type="NCBI Taxonomy" id="1051626"/>
    <lineage>
        <taxon>Bacteria</taxon>
        <taxon>Pseudomonadati</taxon>
        <taxon>Bacteroidota</taxon>
        <taxon>Cytophagia</taxon>
        <taxon>Cytophagales</taxon>
        <taxon>Hymenobacteraceae</taxon>
        <taxon>Hymenobacter</taxon>
    </lineage>
</organism>
<accession>A0ABP8PW39</accession>
<sequence length="95" mass="11024">MSLLMTRERVILGIRKVKQDYAEYLISMQLNQWTVYASDDPAYRTSIARREVISKYNTGDEYVNEVDGIAEKIIEKFYSNTKDVLDPVSQNPEVV</sequence>
<evidence type="ECO:0008006" key="3">
    <source>
        <dbReference type="Google" id="ProtNLM"/>
    </source>
</evidence>
<dbReference type="EMBL" id="BAABGQ010000003">
    <property type="protein sequence ID" value="GAA4494147.1"/>
    <property type="molecule type" value="Genomic_DNA"/>
</dbReference>
<keyword evidence="2" id="KW-1185">Reference proteome</keyword>